<organism evidence="2 3">
    <name type="scientific">Amycolatopsis rhabdoformis</name>
    <dbReference type="NCBI Taxonomy" id="1448059"/>
    <lineage>
        <taxon>Bacteria</taxon>
        <taxon>Bacillati</taxon>
        <taxon>Actinomycetota</taxon>
        <taxon>Actinomycetes</taxon>
        <taxon>Pseudonocardiales</taxon>
        <taxon>Pseudonocardiaceae</taxon>
        <taxon>Amycolatopsis</taxon>
    </lineage>
</organism>
<feature type="compositionally biased region" description="Basic and acidic residues" evidence="1">
    <location>
        <begin position="133"/>
        <end position="145"/>
    </location>
</feature>
<evidence type="ECO:0000313" key="2">
    <source>
        <dbReference type="EMBL" id="WSE27828.1"/>
    </source>
</evidence>
<dbReference type="RefSeq" id="WP_326566833.1">
    <property type="nucleotide sequence ID" value="NZ_CP142149.1"/>
</dbReference>
<keyword evidence="3" id="KW-1185">Reference proteome</keyword>
<protein>
    <recommendedName>
        <fullName evidence="4">Lipoprotein</fullName>
    </recommendedName>
</protein>
<sequence length="145" mass="15284">MAVLVLCDTACTSSAEQLDPIATKGAREKASAVLGELRSATPPTRESIDRAVTRILAGWNTGGVTVLLRKDIPAAGRFTASFALLSFVGGGVNGEYIQYAVRLCVSYSGDVNRPGSTEMADLTCPPGLPDPSDSVRVRREVKLTD</sequence>
<evidence type="ECO:0008006" key="4">
    <source>
        <dbReference type="Google" id="ProtNLM"/>
    </source>
</evidence>
<name>A0ABZ1I1Z0_9PSEU</name>
<reference evidence="2 3" key="1">
    <citation type="journal article" date="2015" name="Int. J. Syst. Evol. Microbiol.">
        <title>Amycolatopsis rhabdoformis sp. nov., an actinomycete isolated from a tropical forest soil.</title>
        <authorList>
            <person name="Souza W.R."/>
            <person name="Silva R.E."/>
            <person name="Goodfellow M."/>
            <person name="Busarakam K."/>
            <person name="Figueiro F.S."/>
            <person name="Ferreira D."/>
            <person name="Rodrigues-Filho E."/>
            <person name="Moraes L.A.B."/>
            <person name="Zucchi T.D."/>
        </authorList>
    </citation>
    <scope>NUCLEOTIDE SEQUENCE [LARGE SCALE GENOMIC DNA]</scope>
    <source>
        <strain evidence="2 3">NCIMB 14900</strain>
    </source>
</reference>
<feature type="region of interest" description="Disordered" evidence="1">
    <location>
        <begin position="118"/>
        <end position="145"/>
    </location>
</feature>
<evidence type="ECO:0000256" key="1">
    <source>
        <dbReference type="SAM" id="MobiDB-lite"/>
    </source>
</evidence>
<evidence type="ECO:0000313" key="3">
    <source>
        <dbReference type="Proteomes" id="UP001330812"/>
    </source>
</evidence>
<accession>A0ABZ1I1Z0</accession>
<dbReference type="Proteomes" id="UP001330812">
    <property type="component" value="Chromosome"/>
</dbReference>
<gene>
    <name evidence="2" type="ORF">VSH64_33970</name>
</gene>
<proteinExistence type="predicted"/>
<dbReference type="EMBL" id="CP142149">
    <property type="protein sequence ID" value="WSE27828.1"/>
    <property type="molecule type" value="Genomic_DNA"/>
</dbReference>